<evidence type="ECO:0000313" key="1">
    <source>
        <dbReference type="EMBL" id="CCI42378.1"/>
    </source>
</evidence>
<reference evidence="1 2" key="1">
    <citation type="submission" date="2012-05" db="EMBL/GenBank/DDBJ databases">
        <title>Recombination and specialization in a pathogen metapopulation.</title>
        <authorList>
            <person name="Gardiner A."/>
            <person name="Kemen E."/>
            <person name="Schultz-Larsen T."/>
            <person name="MacLean D."/>
            <person name="Van Oosterhout C."/>
            <person name="Jones J.D.G."/>
        </authorList>
    </citation>
    <scope>NUCLEOTIDE SEQUENCE [LARGE SCALE GENOMIC DNA]</scope>
    <source>
        <strain evidence="1 2">Ac Nc2</strain>
    </source>
</reference>
<dbReference type="AlphaFoldDB" id="A0A024G6X2"/>
<proteinExistence type="predicted"/>
<gene>
    <name evidence="1" type="ORF">BN9_031620</name>
</gene>
<sequence>MTGKRFDILHFTRSTTISRDLLQSHSKSAVWKTSEYTMGSYVSIINDTPSEAYCRIDNTVTLKKALAYAAGASLLSLLLTECEIIPILTSLGLSSMLLTASVLIPSQLSRTAEFIRSVGATVPHDVRDYSQLLHATINTRMHEIGFDSIQPKQIYTSNTLSLFVRRTAYCYNYVTQSDMITVHVYRKNFISDGRNS</sequence>
<evidence type="ECO:0000313" key="2">
    <source>
        <dbReference type="Proteomes" id="UP000053237"/>
    </source>
</evidence>
<protein>
    <submittedName>
        <fullName evidence="1">Uncharacterized protein</fullName>
    </submittedName>
</protein>
<dbReference type="InParanoid" id="A0A024G6X2"/>
<keyword evidence="2" id="KW-1185">Reference proteome</keyword>
<comment type="caution">
    <text evidence="1">The sequence shown here is derived from an EMBL/GenBank/DDBJ whole genome shotgun (WGS) entry which is preliminary data.</text>
</comment>
<organism evidence="1 2">
    <name type="scientific">Albugo candida</name>
    <dbReference type="NCBI Taxonomy" id="65357"/>
    <lineage>
        <taxon>Eukaryota</taxon>
        <taxon>Sar</taxon>
        <taxon>Stramenopiles</taxon>
        <taxon>Oomycota</taxon>
        <taxon>Peronosporomycetes</taxon>
        <taxon>Albuginales</taxon>
        <taxon>Albuginaceae</taxon>
        <taxon>Albugo</taxon>
    </lineage>
</organism>
<dbReference type="EMBL" id="CAIX01000033">
    <property type="protein sequence ID" value="CCI42378.1"/>
    <property type="molecule type" value="Genomic_DNA"/>
</dbReference>
<name>A0A024G6X2_9STRA</name>
<dbReference type="Proteomes" id="UP000053237">
    <property type="component" value="Unassembled WGS sequence"/>
</dbReference>
<accession>A0A024G6X2</accession>